<dbReference type="AlphaFoldDB" id="A0A0F9X176"/>
<evidence type="ECO:0000256" key="2">
    <source>
        <dbReference type="ARBA" id="ARBA00022475"/>
    </source>
</evidence>
<evidence type="ECO:0000256" key="7">
    <source>
        <dbReference type="ARBA" id="ARBA00023136"/>
    </source>
</evidence>
<gene>
    <name evidence="10" type="ORF">LCGC14_0281600</name>
</gene>
<feature type="domain" description="Glycosyltransferase RgtA/B/C/D-like" evidence="9">
    <location>
        <begin position="61"/>
        <end position="225"/>
    </location>
</feature>
<feature type="transmembrane region" description="Helical" evidence="8">
    <location>
        <begin position="354"/>
        <end position="379"/>
    </location>
</feature>
<feature type="transmembrane region" description="Helical" evidence="8">
    <location>
        <begin position="120"/>
        <end position="153"/>
    </location>
</feature>
<accession>A0A0F9X176</accession>
<keyword evidence="7 8" id="KW-0472">Membrane</keyword>
<evidence type="ECO:0000256" key="4">
    <source>
        <dbReference type="ARBA" id="ARBA00022679"/>
    </source>
</evidence>
<keyword evidence="3" id="KW-0328">Glycosyltransferase</keyword>
<keyword evidence="2" id="KW-1003">Cell membrane</keyword>
<keyword evidence="4" id="KW-0808">Transferase</keyword>
<name>A0A0F9X176_9ZZZZ</name>
<dbReference type="InterPro" id="IPR050297">
    <property type="entry name" value="LipidA_mod_glycosyltrf_83"/>
</dbReference>
<dbReference type="PANTHER" id="PTHR33908:SF3">
    <property type="entry name" value="UNDECAPRENYL PHOSPHATE-ALPHA-4-AMINO-4-DEOXY-L-ARABINOSE ARABINOSYL TRANSFERASE"/>
    <property type="match status" value="1"/>
</dbReference>
<feature type="transmembrane region" description="Helical" evidence="8">
    <location>
        <begin position="262"/>
        <end position="285"/>
    </location>
</feature>
<evidence type="ECO:0000259" key="9">
    <source>
        <dbReference type="Pfam" id="PF13231"/>
    </source>
</evidence>
<feature type="transmembrane region" description="Helical" evidence="8">
    <location>
        <begin position="206"/>
        <end position="227"/>
    </location>
</feature>
<keyword evidence="6 8" id="KW-1133">Transmembrane helix</keyword>
<reference evidence="10" key="1">
    <citation type="journal article" date="2015" name="Nature">
        <title>Complex archaea that bridge the gap between prokaryotes and eukaryotes.</title>
        <authorList>
            <person name="Spang A."/>
            <person name="Saw J.H."/>
            <person name="Jorgensen S.L."/>
            <person name="Zaremba-Niedzwiedzka K."/>
            <person name="Martijn J."/>
            <person name="Lind A.E."/>
            <person name="van Eijk R."/>
            <person name="Schleper C."/>
            <person name="Guy L."/>
            <person name="Ettema T.J."/>
        </authorList>
    </citation>
    <scope>NUCLEOTIDE SEQUENCE</scope>
</reference>
<dbReference type="PANTHER" id="PTHR33908">
    <property type="entry name" value="MANNOSYLTRANSFERASE YKCB-RELATED"/>
    <property type="match status" value="1"/>
</dbReference>
<evidence type="ECO:0000256" key="1">
    <source>
        <dbReference type="ARBA" id="ARBA00004651"/>
    </source>
</evidence>
<dbReference type="Pfam" id="PF13231">
    <property type="entry name" value="PMT_2"/>
    <property type="match status" value="1"/>
</dbReference>
<feature type="transmembrane region" description="Helical" evidence="8">
    <location>
        <begin position="306"/>
        <end position="325"/>
    </location>
</feature>
<sequence length="486" mass="52968">MLRRLQTFVPPIFALGLFIVVSAALRPVLPPDETRYLTVAWEMLVNRDFIVPTFNFAAYHHKPPLLFWLIDLSWAVFGVSRVAALATVFAVSTTVMILTRHLAAELFPGDDVLVARVGWLTLGNVVFVIYAGLILFDLLLTACILGALIALLIHARSPSWRWIAIAGVAIGLGVLAKGPVVYLHLFWPIAAYPLWRTERQALAPRAFWQSAGLAVLVSLLPVAAWVVPALVETNGEFARSLIWDQTAGRISGSLSSSHARPFWFYLPLLPIFAMPWIFSPYVWAVHKGAMKRPMAALREAWRSTPALRFLILWFVPVVASFSLIAGKQPHYLVPLLPAAALVSAYVMRGISVKLIGIGAGIVLGLTILGQAGAALSVFLNYDLAPLARLVAARAGPVAFIGDYQGEFGFLGRLRRPLDVIDSAQAERWLGEHPDGMLVAIGLRQDEGLPGRQLLDAPFALDRHMVASESGLPPAALNTGPAADRAR</sequence>
<feature type="transmembrane region" description="Helical" evidence="8">
    <location>
        <begin position="12"/>
        <end position="29"/>
    </location>
</feature>
<evidence type="ECO:0000256" key="8">
    <source>
        <dbReference type="SAM" id="Phobius"/>
    </source>
</evidence>
<feature type="transmembrane region" description="Helical" evidence="8">
    <location>
        <begin position="159"/>
        <end position="185"/>
    </location>
</feature>
<evidence type="ECO:0000256" key="6">
    <source>
        <dbReference type="ARBA" id="ARBA00022989"/>
    </source>
</evidence>
<dbReference type="GO" id="GO:0010041">
    <property type="term" value="P:response to iron(III) ion"/>
    <property type="evidence" value="ECO:0007669"/>
    <property type="project" value="TreeGrafter"/>
</dbReference>
<comment type="subcellular location">
    <subcellularLocation>
        <location evidence="1">Cell membrane</location>
        <topology evidence="1">Multi-pass membrane protein</topology>
    </subcellularLocation>
</comment>
<organism evidence="10">
    <name type="scientific">marine sediment metagenome</name>
    <dbReference type="NCBI Taxonomy" id="412755"/>
    <lineage>
        <taxon>unclassified sequences</taxon>
        <taxon>metagenomes</taxon>
        <taxon>ecological metagenomes</taxon>
    </lineage>
</organism>
<evidence type="ECO:0000313" key="10">
    <source>
        <dbReference type="EMBL" id="KKN85178.1"/>
    </source>
</evidence>
<protein>
    <recommendedName>
        <fullName evidence="9">Glycosyltransferase RgtA/B/C/D-like domain-containing protein</fullName>
    </recommendedName>
</protein>
<keyword evidence="5 8" id="KW-0812">Transmembrane</keyword>
<dbReference type="EMBL" id="LAZR01000162">
    <property type="protein sequence ID" value="KKN85178.1"/>
    <property type="molecule type" value="Genomic_DNA"/>
</dbReference>
<comment type="caution">
    <text evidence="10">The sequence shown here is derived from an EMBL/GenBank/DDBJ whole genome shotgun (WGS) entry which is preliminary data.</text>
</comment>
<dbReference type="GO" id="GO:0016763">
    <property type="term" value="F:pentosyltransferase activity"/>
    <property type="evidence" value="ECO:0007669"/>
    <property type="project" value="TreeGrafter"/>
</dbReference>
<dbReference type="GO" id="GO:0009103">
    <property type="term" value="P:lipopolysaccharide biosynthetic process"/>
    <property type="evidence" value="ECO:0007669"/>
    <property type="project" value="TreeGrafter"/>
</dbReference>
<feature type="transmembrane region" description="Helical" evidence="8">
    <location>
        <begin position="331"/>
        <end position="347"/>
    </location>
</feature>
<dbReference type="InterPro" id="IPR038731">
    <property type="entry name" value="RgtA/B/C-like"/>
</dbReference>
<evidence type="ECO:0000256" key="3">
    <source>
        <dbReference type="ARBA" id="ARBA00022676"/>
    </source>
</evidence>
<dbReference type="GO" id="GO:0005886">
    <property type="term" value="C:plasma membrane"/>
    <property type="evidence" value="ECO:0007669"/>
    <property type="project" value="UniProtKB-SubCell"/>
</dbReference>
<proteinExistence type="predicted"/>
<evidence type="ECO:0000256" key="5">
    <source>
        <dbReference type="ARBA" id="ARBA00022692"/>
    </source>
</evidence>
<feature type="transmembrane region" description="Helical" evidence="8">
    <location>
        <begin position="72"/>
        <end position="99"/>
    </location>
</feature>